<protein>
    <submittedName>
        <fullName evidence="5">Helix-turn-helix domain-containing protein</fullName>
    </submittedName>
</protein>
<evidence type="ECO:0000256" key="1">
    <source>
        <dbReference type="ARBA" id="ARBA00023015"/>
    </source>
</evidence>
<keyword evidence="6" id="KW-1185">Reference proteome</keyword>
<organism evidence="5 6">
    <name type="scientific">Rhodococcoides kyotonense</name>
    <dbReference type="NCBI Taxonomy" id="398843"/>
    <lineage>
        <taxon>Bacteria</taxon>
        <taxon>Bacillati</taxon>
        <taxon>Actinomycetota</taxon>
        <taxon>Actinomycetes</taxon>
        <taxon>Mycobacteriales</taxon>
        <taxon>Nocardiaceae</taxon>
        <taxon>Rhodococcoides</taxon>
    </lineage>
</organism>
<accession>A0A239CQZ3</accession>
<evidence type="ECO:0000313" key="6">
    <source>
        <dbReference type="Proteomes" id="UP000198327"/>
    </source>
</evidence>
<dbReference type="InterPro" id="IPR018060">
    <property type="entry name" value="HTH_AraC"/>
</dbReference>
<dbReference type="SUPFAM" id="SSF46689">
    <property type="entry name" value="Homeodomain-like"/>
    <property type="match status" value="1"/>
</dbReference>
<dbReference type="Gene3D" id="1.10.10.60">
    <property type="entry name" value="Homeodomain-like"/>
    <property type="match status" value="1"/>
</dbReference>
<dbReference type="PANTHER" id="PTHR46796">
    <property type="entry name" value="HTH-TYPE TRANSCRIPTIONAL ACTIVATOR RHAS-RELATED"/>
    <property type="match status" value="1"/>
</dbReference>
<gene>
    <name evidence="5" type="ORF">SAMN05421642_101159</name>
</gene>
<name>A0A239CQZ3_9NOCA</name>
<keyword evidence="2" id="KW-0238">DNA-binding</keyword>
<dbReference type="GO" id="GO:0043565">
    <property type="term" value="F:sequence-specific DNA binding"/>
    <property type="evidence" value="ECO:0007669"/>
    <property type="project" value="InterPro"/>
</dbReference>
<dbReference type="Pfam" id="PF20240">
    <property type="entry name" value="DUF6597"/>
    <property type="match status" value="1"/>
</dbReference>
<dbReference type="PROSITE" id="PS01124">
    <property type="entry name" value="HTH_ARAC_FAMILY_2"/>
    <property type="match status" value="1"/>
</dbReference>
<dbReference type="STRING" id="398843.A3K89_02460"/>
<proteinExistence type="predicted"/>
<evidence type="ECO:0000256" key="3">
    <source>
        <dbReference type="ARBA" id="ARBA00023163"/>
    </source>
</evidence>
<keyword evidence="1" id="KW-0805">Transcription regulation</keyword>
<sequence>MENYWLLRWDLPAGTSYRSSTLPHPSCTLSVERGRVRDGVAEVGPVVTTGVLTSRFDVIIAEQGWVFGIKFRPGGFASLTGTSGRELRNVPVAAPTMLRPDTVAALAELGPEDRPAHCAEVADRALAHYGHSVEPGYRTVLSVVSTMLNDRTLTRVSDVERACDIGTRRLQRLFERYVGATPKWVLARYRIHDAVRDLDAGYPGSIADLAARYGWFDQAHFTREFTELVGVPPTEYRPQS</sequence>
<reference evidence="6" key="1">
    <citation type="submission" date="2017-06" db="EMBL/GenBank/DDBJ databases">
        <authorList>
            <person name="Varghese N."/>
            <person name="Submissions S."/>
        </authorList>
    </citation>
    <scope>NUCLEOTIDE SEQUENCE [LARGE SCALE GENOMIC DNA]</scope>
    <source>
        <strain evidence="6">JCM 23211</strain>
    </source>
</reference>
<dbReference type="Pfam" id="PF12833">
    <property type="entry name" value="HTH_18"/>
    <property type="match status" value="1"/>
</dbReference>
<dbReference type="EMBL" id="FZOW01000001">
    <property type="protein sequence ID" value="SNS22595.1"/>
    <property type="molecule type" value="Genomic_DNA"/>
</dbReference>
<evidence type="ECO:0000256" key="2">
    <source>
        <dbReference type="ARBA" id="ARBA00023125"/>
    </source>
</evidence>
<dbReference type="AlphaFoldDB" id="A0A239CQZ3"/>
<evidence type="ECO:0000313" key="5">
    <source>
        <dbReference type="EMBL" id="SNS22595.1"/>
    </source>
</evidence>
<keyword evidence="3" id="KW-0804">Transcription</keyword>
<evidence type="ECO:0000259" key="4">
    <source>
        <dbReference type="PROSITE" id="PS01124"/>
    </source>
</evidence>
<dbReference type="SMART" id="SM00342">
    <property type="entry name" value="HTH_ARAC"/>
    <property type="match status" value="1"/>
</dbReference>
<dbReference type="InterPro" id="IPR046532">
    <property type="entry name" value="DUF6597"/>
</dbReference>
<dbReference type="Proteomes" id="UP000198327">
    <property type="component" value="Unassembled WGS sequence"/>
</dbReference>
<dbReference type="InterPro" id="IPR050204">
    <property type="entry name" value="AraC_XylS_family_regulators"/>
</dbReference>
<dbReference type="InterPro" id="IPR009057">
    <property type="entry name" value="Homeodomain-like_sf"/>
</dbReference>
<feature type="domain" description="HTH araC/xylS-type" evidence="4">
    <location>
        <begin position="138"/>
        <end position="239"/>
    </location>
</feature>
<dbReference type="GO" id="GO:0003700">
    <property type="term" value="F:DNA-binding transcription factor activity"/>
    <property type="evidence" value="ECO:0007669"/>
    <property type="project" value="InterPro"/>
</dbReference>